<protein>
    <recommendedName>
        <fullName evidence="4">YARHG domain-containing protein</fullName>
    </recommendedName>
</protein>
<accession>A0A4R1N3E4</accession>
<dbReference type="EMBL" id="SMGR01000004">
    <property type="protein sequence ID" value="TCL00012.1"/>
    <property type="molecule type" value="Genomic_DNA"/>
</dbReference>
<feature type="chain" id="PRO_5020436138" description="YARHG domain-containing protein" evidence="1">
    <location>
        <begin position="27"/>
        <end position="99"/>
    </location>
</feature>
<feature type="signal peptide" evidence="1">
    <location>
        <begin position="1"/>
        <end position="26"/>
    </location>
</feature>
<dbReference type="AlphaFoldDB" id="A0A4R1N3E4"/>
<sequence length="99" mass="11116">MVRYIIAGLFLIVAAPLTSAPTPAMAQSERLIPLVDGRTCWKEGSRRCFRYSTNSRRAHRAGFRSIYVPPQAEAKPGYITESTFIEIERTINKQTGGNR</sequence>
<dbReference type="Proteomes" id="UP000295673">
    <property type="component" value="Unassembled WGS sequence"/>
</dbReference>
<name>A0A4R1N3E4_9RHOB</name>
<gene>
    <name evidence="2" type="ORF">BXY66_3719</name>
</gene>
<proteinExistence type="predicted"/>
<keyword evidence="3" id="KW-1185">Reference proteome</keyword>
<evidence type="ECO:0000313" key="3">
    <source>
        <dbReference type="Proteomes" id="UP000295673"/>
    </source>
</evidence>
<organism evidence="2 3">
    <name type="scientific">Shimia isoporae</name>
    <dbReference type="NCBI Taxonomy" id="647720"/>
    <lineage>
        <taxon>Bacteria</taxon>
        <taxon>Pseudomonadati</taxon>
        <taxon>Pseudomonadota</taxon>
        <taxon>Alphaproteobacteria</taxon>
        <taxon>Rhodobacterales</taxon>
        <taxon>Roseobacteraceae</taxon>
    </lineage>
</organism>
<comment type="caution">
    <text evidence="2">The sequence shown here is derived from an EMBL/GenBank/DDBJ whole genome shotgun (WGS) entry which is preliminary data.</text>
</comment>
<dbReference type="RefSeq" id="WP_132861830.1">
    <property type="nucleotide sequence ID" value="NZ_SMGR01000004.1"/>
</dbReference>
<keyword evidence="1" id="KW-0732">Signal</keyword>
<evidence type="ECO:0000256" key="1">
    <source>
        <dbReference type="SAM" id="SignalP"/>
    </source>
</evidence>
<reference evidence="2 3" key="1">
    <citation type="submission" date="2019-03" db="EMBL/GenBank/DDBJ databases">
        <title>Genomic Encyclopedia of Archaeal and Bacterial Type Strains, Phase II (KMG-II): from individual species to whole genera.</title>
        <authorList>
            <person name="Goeker M."/>
        </authorList>
    </citation>
    <scope>NUCLEOTIDE SEQUENCE [LARGE SCALE GENOMIC DNA]</scope>
    <source>
        <strain evidence="2 3">DSM 26433</strain>
    </source>
</reference>
<evidence type="ECO:0000313" key="2">
    <source>
        <dbReference type="EMBL" id="TCL00012.1"/>
    </source>
</evidence>
<evidence type="ECO:0008006" key="4">
    <source>
        <dbReference type="Google" id="ProtNLM"/>
    </source>
</evidence>